<dbReference type="InterPro" id="IPR032466">
    <property type="entry name" value="Metal_Hydrolase"/>
</dbReference>
<dbReference type="GO" id="GO:0046872">
    <property type="term" value="F:metal ion binding"/>
    <property type="evidence" value="ECO:0007669"/>
    <property type="project" value="UniProtKB-KW"/>
</dbReference>
<keyword evidence="4" id="KW-0378">Hydrolase</keyword>
<dbReference type="GO" id="GO:0004000">
    <property type="term" value="F:adenosine deaminase activity"/>
    <property type="evidence" value="ECO:0007669"/>
    <property type="project" value="TreeGrafter"/>
</dbReference>
<comment type="caution">
    <text evidence="6">The sequence shown here is derived from an EMBL/GenBank/DDBJ whole genome shotgun (WGS) entry which is preliminary data.</text>
</comment>
<evidence type="ECO:0000256" key="2">
    <source>
        <dbReference type="ARBA" id="ARBA00006676"/>
    </source>
</evidence>
<organism evidence="6 7">
    <name type="scientific">Agarivorans albus MKT 106</name>
    <dbReference type="NCBI Taxonomy" id="1331007"/>
    <lineage>
        <taxon>Bacteria</taxon>
        <taxon>Pseudomonadati</taxon>
        <taxon>Pseudomonadota</taxon>
        <taxon>Gammaproteobacteria</taxon>
        <taxon>Alteromonadales</taxon>
        <taxon>Alteromonadaceae</taxon>
        <taxon>Agarivorans</taxon>
    </lineage>
</organism>
<evidence type="ECO:0000313" key="7">
    <source>
        <dbReference type="Proteomes" id="UP000014461"/>
    </source>
</evidence>
<comment type="cofactor">
    <cofactor evidence="1">
        <name>Zn(2+)</name>
        <dbReference type="ChEBI" id="CHEBI:29105"/>
    </cofactor>
</comment>
<evidence type="ECO:0008006" key="8">
    <source>
        <dbReference type="Google" id="ProtNLM"/>
    </source>
</evidence>
<dbReference type="SUPFAM" id="SSF51556">
    <property type="entry name" value="Metallo-dependent hydrolases"/>
    <property type="match status" value="2"/>
</dbReference>
<dbReference type="PANTHER" id="PTHR11409">
    <property type="entry name" value="ADENOSINE DEAMINASE"/>
    <property type="match status" value="1"/>
</dbReference>
<dbReference type="AlphaFoldDB" id="R9PMX8"/>
<dbReference type="GO" id="GO:0046103">
    <property type="term" value="P:inosine biosynthetic process"/>
    <property type="evidence" value="ECO:0007669"/>
    <property type="project" value="TreeGrafter"/>
</dbReference>
<proteinExistence type="inferred from homology"/>
<reference evidence="6" key="1">
    <citation type="journal article" date="2013" name="Genome Announc.">
        <title>Draft Genome Sequence of Agarivorans albus Strain MKT 106T, an Agarolytic Marine Bacterium.</title>
        <authorList>
            <person name="Yasuike M."/>
            <person name="Nakamura Y."/>
            <person name="Kai W."/>
            <person name="Fujiwara A."/>
            <person name="Fukui Y."/>
            <person name="Satomi M."/>
            <person name="Sano M."/>
        </authorList>
    </citation>
    <scope>NUCLEOTIDE SEQUENCE [LARGE SCALE GENOMIC DNA]</scope>
</reference>
<comment type="similarity">
    <text evidence="2">Belongs to the metallo-dependent hydrolases superfamily. Adenosine and AMP deaminases family.</text>
</comment>
<gene>
    <name evidence="6" type="ORF">AALB_2745</name>
</gene>
<keyword evidence="7" id="KW-1185">Reference proteome</keyword>
<dbReference type="GO" id="GO:0043103">
    <property type="term" value="P:hypoxanthine salvage"/>
    <property type="evidence" value="ECO:0007669"/>
    <property type="project" value="TreeGrafter"/>
</dbReference>
<keyword evidence="5" id="KW-0862">Zinc</keyword>
<dbReference type="PANTHER" id="PTHR11409:SF43">
    <property type="entry name" value="ADENOSINE DEAMINASE"/>
    <property type="match status" value="1"/>
</dbReference>
<evidence type="ECO:0000256" key="3">
    <source>
        <dbReference type="ARBA" id="ARBA00022723"/>
    </source>
</evidence>
<dbReference type="InterPro" id="IPR006330">
    <property type="entry name" value="Ado/ade_deaminase"/>
</dbReference>
<evidence type="ECO:0000256" key="1">
    <source>
        <dbReference type="ARBA" id="ARBA00001947"/>
    </source>
</evidence>
<evidence type="ECO:0000256" key="5">
    <source>
        <dbReference type="ARBA" id="ARBA00022833"/>
    </source>
</evidence>
<sequence length="761" mass="88052">MFNTHWLQLDKRQQESGSLTRALLGQVARYHFEPSGKLAVKLKKFDEWQTWIANQSGLPVIAYQLAKAVDGSYSSVERYQWLESQLGYRCLLSPFHPSVEDYIEQNGLNDTHIHLNGTSSLESMWNFAMSNPQKVISDLAEEYVKPRVQLLYSCCPELDDPYKYGKLLLTARYVRRLLIAWVRGSTQLSEFKQSLADFLDHDRADVDTSGWLLEEKQFNCRWTHLAEIELHIAVQRELKENSNICLDYCYLTYLLCMNNFQRLMVQRDDQFGFEQFQKFADNGVRESYEKSYMQRFYQLHGPNLAGRPDLLVLEGRFAPKKSLEKNEALVGAVLRGFITYANGETEADSVKYGRDLNSLALEVSKYQRPSLKLVAHFIKLPSDPKKESHYSFLRQTLSNNSEVLFDLLNKFTSLREIITGIDAAANELEAPPEVFAPLYRRCRSQGLSNATYHVGEDFEHLLSGIRAIYEAITFLELTAGDRLGHATAIGIDPQYWLDLMPEQLFLPRGQYLEDLLFLRKIALSDPTSALPLAKLEARILATASDIFVDNFTLSDLNSFFDYRNLEPSIVKAIRENQDSFTNLFGYQQKEYLLAQRVSSSVQNLLYKRWFDYRVLDKYSERVEIPLSMFSYKELLEAQQYVQKVVTEKHIVLETLPTSNVRISHYNSIKEHHLFRWLGVPARVIKDDSPMLIALGSDDPGIFATDMRNEFYHIFGTLVEHFEYSVNDALQLTSRLNENGRVYHFKPKIANFHSKRRPLAEM</sequence>
<dbReference type="STRING" id="1331007.AALB_2745"/>
<name>R9PMX8_AGAAL</name>
<dbReference type="Gene3D" id="3.20.20.140">
    <property type="entry name" value="Metal-dependent hydrolases"/>
    <property type="match status" value="2"/>
</dbReference>
<dbReference type="RefSeq" id="WP_016402432.1">
    <property type="nucleotide sequence ID" value="NZ_BARX01000018.1"/>
</dbReference>
<accession>R9PMX8</accession>
<dbReference type="PROSITE" id="PS00485">
    <property type="entry name" value="A_DEAMINASE"/>
    <property type="match status" value="1"/>
</dbReference>
<dbReference type="GO" id="GO:0005829">
    <property type="term" value="C:cytosol"/>
    <property type="evidence" value="ECO:0007669"/>
    <property type="project" value="TreeGrafter"/>
</dbReference>
<dbReference type="EMBL" id="BARX01000018">
    <property type="protein sequence ID" value="GAD02665.1"/>
    <property type="molecule type" value="Genomic_DNA"/>
</dbReference>
<keyword evidence="3" id="KW-0479">Metal-binding</keyword>
<dbReference type="GO" id="GO:0006154">
    <property type="term" value="P:adenosine catabolic process"/>
    <property type="evidence" value="ECO:0007669"/>
    <property type="project" value="TreeGrafter"/>
</dbReference>
<dbReference type="Proteomes" id="UP000014461">
    <property type="component" value="Unassembled WGS sequence"/>
</dbReference>
<evidence type="ECO:0000256" key="4">
    <source>
        <dbReference type="ARBA" id="ARBA00022801"/>
    </source>
</evidence>
<evidence type="ECO:0000313" key="6">
    <source>
        <dbReference type="EMBL" id="GAD02665.1"/>
    </source>
</evidence>
<dbReference type="InterPro" id="IPR006650">
    <property type="entry name" value="A/AMP_deam_AS"/>
</dbReference>
<dbReference type="OrthoDB" id="8772092at2"/>
<dbReference type="GO" id="GO:0009168">
    <property type="term" value="P:purine ribonucleoside monophosphate biosynthetic process"/>
    <property type="evidence" value="ECO:0007669"/>
    <property type="project" value="InterPro"/>
</dbReference>
<protein>
    <recommendedName>
        <fullName evidence="8">Adenosine deaminase</fullName>
    </recommendedName>
</protein>